<evidence type="ECO:0000313" key="2">
    <source>
        <dbReference type="Proteomes" id="UP000477722"/>
    </source>
</evidence>
<dbReference type="EMBL" id="JAAKZZ010000205">
    <property type="protein sequence ID" value="NGO70530.1"/>
    <property type="molecule type" value="Genomic_DNA"/>
</dbReference>
<reference evidence="1 2" key="1">
    <citation type="submission" date="2020-02" db="EMBL/GenBank/DDBJ databases">
        <title>Whole-genome analyses of novel actinobacteria.</title>
        <authorList>
            <person name="Sahin N."/>
            <person name="Tatar D."/>
        </authorList>
    </citation>
    <scope>NUCLEOTIDE SEQUENCE [LARGE SCALE GENOMIC DNA]</scope>
    <source>
        <strain evidence="1 2">SB3404</strain>
    </source>
</reference>
<name>A0A6G4X0W5_9ACTN</name>
<protein>
    <submittedName>
        <fullName evidence="1">Uncharacterized protein</fullName>
    </submittedName>
</protein>
<dbReference type="Proteomes" id="UP000477722">
    <property type="component" value="Unassembled WGS sequence"/>
</dbReference>
<organism evidence="1 2">
    <name type="scientific">Streptomyces boncukensis</name>
    <dbReference type="NCBI Taxonomy" id="2711219"/>
    <lineage>
        <taxon>Bacteria</taxon>
        <taxon>Bacillati</taxon>
        <taxon>Actinomycetota</taxon>
        <taxon>Actinomycetes</taxon>
        <taxon>Kitasatosporales</taxon>
        <taxon>Streptomycetaceae</taxon>
        <taxon>Streptomyces</taxon>
    </lineage>
</organism>
<sequence length="118" mass="12854">MSTSPSLPPRQTVLDDINCALVLAQHSPLPEPAVRVIDRLRDDIEGLLPAARTAAKRLPEGTRRRDVGLSSVAFADKLLHTGTEGPCEHRLRLWAKTAGTMLAYSSPPSPSHRREAGR</sequence>
<evidence type="ECO:0000313" key="1">
    <source>
        <dbReference type="EMBL" id="NGO70530.1"/>
    </source>
</evidence>
<dbReference type="AlphaFoldDB" id="A0A6G4X0W5"/>
<comment type="caution">
    <text evidence="1">The sequence shown here is derived from an EMBL/GenBank/DDBJ whole genome shotgun (WGS) entry which is preliminary data.</text>
</comment>
<accession>A0A6G4X0W5</accession>
<proteinExistence type="predicted"/>
<keyword evidence="2" id="KW-1185">Reference proteome</keyword>
<gene>
    <name evidence="1" type="ORF">G5C65_19660</name>
</gene>
<dbReference type="RefSeq" id="WP_165300195.1">
    <property type="nucleotide sequence ID" value="NZ_JAAKZZ010000205.1"/>
</dbReference>